<evidence type="ECO:0000256" key="1">
    <source>
        <dbReference type="SAM" id="MobiDB-lite"/>
    </source>
</evidence>
<feature type="compositionally biased region" description="Basic and acidic residues" evidence="1">
    <location>
        <begin position="107"/>
        <end position="126"/>
    </location>
</feature>
<keyword evidence="2" id="KW-0436">Ligase</keyword>
<feature type="compositionally biased region" description="Basic residues" evidence="1">
    <location>
        <begin position="44"/>
        <end position="59"/>
    </location>
</feature>
<feature type="compositionally biased region" description="Basic and acidic residues" evidence="1">
    <location>
        <begin position="21"/>
        <end position="33"/>
    </location>
</feature>
<evidence type="ECO:0000313" key="2">
    <source>
        <dbReference type="EMBL" id="CAA9361733.1"/>
    </source>
</evidence>
<feature type="non-terminal residue" evidence="2">
    <location>
        <position position="1"/>
    </location>
</feature>
<dbReference type="GO" id="GO:0004467">
    <property type="term" value="F:long-chain fatty acid-CoA ligase activity"/>
    <property type="evidence" value="ECO:0007669"/>
    <property type="project" value="UniProtKB-EC"/>
</dbReference>
<feature type="compositionally biased region" description="Basic residues" evidence="1">
    <location>
        <begin position="1"/>
        <end position="20"/>
    </location>
</feature>
<feature type="non-terminal residue" evidence="2">
    <location>
        <position position="135"/>
    </location>
</feature>
<dbReference type="AlphaFoldDB" id="A0A6J4MJZ0"/>
<proteinExistence type="predicted"/>
<dbReference type="EMBL" id="CADCUJ010000097">
    <property type="protein sequence ID" value="CAA9361733.1"/>
    <property type="molecule type" value="Genomic_DNA"/>
</dbReference>
<feature type="compositionally biased region" description="Basic residues" evidence="1">
    <location>
        <begin position="67"/>
        <end position="77"/>
    </location>
</feature>
<protein>
    <submittedName>
        <fullName evidence="2">Long-chain-fatty-acid--CoA ligase</fullName>
        <ecNumber evidence="2">6.2.1.3</ecNumber>
    </submittedName>
</protein>
<sequence>GHRRPGPFRRRRPLGRRRARRRDDRLRRRERLPPRGGGLLGPPRRGRRGGGRRGGRRGVRQAAAGLRRTHLSRRCGRGRAQGTREDQPGQVQGPARLRFPGRAAAQRHREDHQEGAPRAGCAERLRSRPGRQGRM</sequence>
<gene>
    <name evidence="2" type="ORF">AVDCRST_MAG72-2301</name>
</gene>
<organism evidence="2">
    <name type="scientific">uncultured Nocardioidaceae bacterium</name>
    <dbReference type="NCBI Taxonomy" id="253824"/>
    <lineage>
        <taxon>Bacteria</taxon>
        <taxon>Bacillati</taxon>
        <taxon>Actinomycetota</taxon>
        <taxon>Actinomycetes</taxon>
        <taxon>Propionibacteriales</taxon>
        <taxon>Nocardioidaceae</taxon>
        <taxon>environmental samples</taxon>
    </lineage>
</organism>
<feature type="region of interest" description="Disordered" evidence="1">
    <location>
        <begin position="1"/>
        <end position="135"/>
    </location>
</feature>
<dbReference type="EC" id="6.2.1.3" evidence="2"/>
<reference evidence="2" key="1">
    <citation type="submission" date="2020-02" db="EMBL/GenBank/DDBJ databases">
        <authorList>
            <person name="Meier V. D."/>
        </authorList>
    </citation>
    <scope>NUCLEOTIDE SEQUENCE</scope>
    <source>
        <strain evidence="2">AVDCRST_MAG72</strain>
    </source>
</reference>
<name>A0A6J4MJZ0_9ACTN</name>
<accession>A0A6J4MJZ0</accession>